<protein>
    <submittedName>
        <fullName evidence="3">Uncharacterized protein</fullName>
    </submittedName>
</protein>
<accession>A0A4R0R4Z5</accession>
<feature type="compositionally biased region" description="Low complexity" evidence="1">
    <location>
        <begin position="179"/>
        <end position="200"/>
    </location>
</feature>
<comment type="caution">
    <text evidence="3">The sequence shown here is derived from an EMBL/GenBank/DDBJ whole genome shotgun (WGS) entry which is preliminary data.</text>
</comment>
<gene>
    <name evidence="3" type="ORF">EIP91_006954</name>
</gene>
<dbReference type="AlphaFoldDB" id="A0A4R0R4Z5"/>
<name>A0A4R0R4Z5_9APHY</name>
<evidence type="ECO:0000256" key="2">
    <source>
        <dbReference type="SAM" id="Phobius"/>
    </source>
</evidence>
<keyword evidence="4" id="KW-1185">Reference proteome</keyword>
<reference evidence="3 4" key="1">
    <citation type="submission" date="2018-11" db="EMBL/GenBank/DDBJ databases">
        <title>Genome assembly of Steccherinum ochraceum LE-BIN_3174, the white-rot fungus of the Steccherinaceae family (The Residual Polyporoid clade, Polyporales, Basidiomycota).</title>
        <authorList>
            <person name="Fedorova T.V."/>
            <person name="Glazunova O.A."/>
            <person name="Landesman E.O."/>
            <person name="Moiseenko K.V."/>
            <person name="Psurtseva N.V."/>
            <person name="Savinova O.S."/>
            <person name="Shakhova N.V."/>
            <person name="Tyazhelova T.V."/>
            <person name="Vasina D.V."/>
        </authorList>
    </citation>
    <scope>NUCLEOTIDE SEQUENCE [LARGE SCALE GENOMIC DNA]</scope>
    <source>
        <strain evidence="3 4">LE-BIN_3174</strain>
    </source>
</reference>
<feature type="transmembrane region" description="Helical" evidence="2">
    <location>
        <begin position="40"/>
        <end position="60"/>
    </location>
</feature>
<keyword evidence="2" id="KW-0472">Membrane</keyword>
<dbReference type="Proteomes" id="UP000292702">
    <property type="component" value="Unassembled WGS sequence"/>
</dbReference>
<evidence type="ECO:0000313" key="3">
    <source>
        <dbReference type="EMBL" id="TCD62372.1"/>
    </source>
</evidence>
<sequence>MFTETSRFSSPVLIPYTPFLIDALWQPTVPRFQSFDVVTMHFATILAGILTVTISSAAAVPWNTLNTRGHDENTMMARDHMLVVRDVLNALYARELADSNTRTIRRAASLFERAEETVPNTGAPASKPPSIDADVSPPEYSKYIPITHGMDRGDVDANNNPIPHYAQLPASRYGGGAASGEASASGGAGPSSGEAAGGAECPPTPVGRGSRMKAKAKEQCKTQ</sequence>
<dbReference type="EMBL" id="RWJN01000377">
    <property type="protein sequence ID" value="TCD62372.1"/>
    <property type="molecule type" value="Genomic_DNA"/>
</dbReference>
<keyword evidence="2" id="KW-0812">Transmembrane</keyword>
<feature type="region of interest" description="Disordered" evidence="1">
    <location>
        <begin position="114"/>
        <end position="137"/>
    </location>
</feature>
<feature type="region of interest" description="Disordered" evidence="1">
    <location>
        <begin position="173"/>
        <end position="223"/>
    </location>
</feature>
<evidence type="ECO:0000313" key="4">
    <source>
        <dbReference type="Proteomes" id="UP000292702"/>
    </source>
</evidence>
<organism evidence="3 4">
    <name type="scientific">Steccherinum ochraceum</name>
    <dbReference type="NCBI Taxonomy" id="92696"/>
    <lineage>
        <taxon>Eukaryota</taxon>
        <taxon>Fungi</taxon>
        <taxon>Dikarya</taxon>
        <taxon>Basidiomycota</taxon>
        <taxon>Agaricomycotina</taxon>
        <taxon>Agaricomycetes</taxon>
        <taxon>Polyporales</taxon>
        <taxon>Steccherinaceae</taxon>
        <taxon>Steccherinum</taxon>
    </lineage>
</organism>
<keyword evidence="2" id="KW-1133">Transmembrane helix</keyword>
<evidence type="ECO:0000256" key="1">
    <source>
        <dbReference type="SAM" id="MobiDB-lite"/>
    </source>
</evidence>
<proteinExistence type="predicted"/>